<keyword evidence="2" id="KW-1185">Reference proteome</keyword>
<accession>A0ABV5W9C0</accession>
<dbReference type="Proteomes" id="UP001589609">
    <property type="component" value="Unassembled WGS sequence"/>
</dbReference>
<evidence type="ECO:0000313" key="1">
    <source>
        <dbReference type="EMBL" id="MFB9757189.1"/>
    </source>
</evidence>
<organism evidence="1 2">
    <name type="scientific">Ectobacillus funiculus</name>
    <dbReference type="NCBI Taxonomy" id="137993"/>
    <lineage>
        <taxon>Bacteria</taxon>
        <taxon>Bacillati</taxon>
        <taxon>Bacillota</taxon>
        <taxon>Bacilli</taxon>
        <taxon>Bacillales</taxon>
        <taxon>Bacillaceae</taxon>
        <taxon>Ectobacillus</taxon>
    </lineage>
</organism>
<reference evidence="1 2" key="1">
    <citation type="submission" date="2024-09" db="EMBL/GenBank/DDBJ databases">
        <authorList>
            <person name="Sun Q."/>
            <person name="Mori K."/>
        </authorList>
    </citation>
    <scope>NUCLEOTIDE SEQUENCE [LARGE SCALE GENOMIC DNA]</scope>
    <source>
        <strain evidence="1 2">JCM 11201</strain>
    </source>
</reference>
<proteinExistence type="predicted"/>
<sequence>MSLKDKIQKKKQQAAHDLFDEINDNANSINVNNNDKENVIINGNGNVNVENHKENTDSISFSENLDRMLGEKQNYLQNKKQVGFWLDKDVVNVLDTVTKGAGRGVRSKIVNDLLRSVFQEKGLL</sequence>
<evidence type="ECO:0000313" key="2">
    <source>
        <dbReference type="Proteomes" id="UP001589609"/>
    </source>
</evidence>
<protein>
    <submittedName>
        <fullName evidence="1">Uncharacterized protein</fullName>
    </submittedName>
</protein>
<name>A0ABV5W9C0_9BACI</name>
<dbReference type="EMBL" id="JBHMAF010000007">
    <property type="protein sequence ID" value="MFB9757189.1"/>
    <property type="molecule type" value="Genomic_DNA"/>
</dbReference>
<gene>
    <name evidence="1" type="ORF">ACFFMS_01295</name>
</gene>
<dbReference type="RefSeq" id="WP_379947500.1">
    <property type="nucleotide sequence ID" value="NZ_JBHMAF010000007.1"/>
</dbReference>
<comment type="caution">
    <text evidence="1">The sequence shown here is derived from an EMBL/GenBank/DDBJ whole genome shotgun (WGS) entry which is preliminary data.</text>
</comment>